<dbReference type="SMART" id="SM00327">
    <property type="entry name" value="VWA"/>
    <property type="match status" value="1"/>
</dbReference>
<dbReference type="EMBL" id="JAPHNL010000265">
    <property type="protein sequence ID" value="MCX3062270.1"/>
    <property type="molecule type" value="Genomic_DNA"/>
</dbReference>
<name>A0ABT3TYZ6_9ACTN</name>
<feature type="compositionally biased region" description="Polar residues" evidence="1">
    <location>
        <begin position="356"/>
        <end position="369"/>
    </location>
</feature>
<dbReference type="PROSITE" id="PS50234">
    <property type="entry name" value="VWFA"/>
    <property type="match status" value="1"/>
</dbReference>
<feature type="domain" description="VWFA" evidence="2">
    <location>
        <begin position="386"/>
        <end position="583"/>
    </location>
</feature>
<dbReference type="SUPFAM" id="SSF53300">
    <property type="entry name" value="vWA-like"/>
    <property type="match status" value="1"/>
</dbReference>
<accession>A0ABT3TYZ6</accession>
<dbReference type="InterPro" id="IPR036465">
    <property type="entry name" value="vWFA_dom_sf"/>
</dbReference>
<protein>
    <submittedName>
        <fullName evidence="3">Substrate-binding and VWA domain-containing protein</fullName>
    </submittedName>
</protein>
<dbReference type="SUPFAM" id="SSF53850">
    <property type="entry name" value="Periplasmic binding protein-like II"/>
    <property type="match status" value="1"/>
</dbReference>
<dbReference type="InterPro" id="IPR002035">
    <property type="entry name" value="VWF_A"/>
</dbReference>
<sequence>MGRHSSSPEAYGPSATAPRPRPRRRSVAVATALVLVVAAGTAVALGTDLLGLGHGCGDRVHLDLVASPDVAPALKDAAEHARGGRAAGNGACLDITVTARPSYQVAEALRSGGGKDEYQVWVPDSDLWLRRVSRGAGATEVTAAGDIASSPIGVGMVPSAAKKFGWPDKTYSWSGLIGSALSDGGPRLGAADPARSATGLLALTRLATATGKKSGQEGNTEAAAMAKALSRRTCDTDAQLLDTVARDTSGTEGGNPRRNEALIMSEQAAFTYNAQAGDGGRLDLFYPKDGSPELDYPFALVDQAGMSDGQSQAAVRFMTLLGSDGGRAILEKHGFRTTDDDSPGPVAAQAGARSPQPYTEPTSRPATDQQVDETLGMWTITVQSARITTVVDASASMAEPVPGRGQSRMEVTKQSMLKALATFTPEDQIGLWEFSTRLDGSRDYRKLVPTERLGDHVGAGTQRDRLTTAFRTLRPVPGGATGLYDTTLAAYKEATRTYHDGMFNAVVVVTDGVNQDDHSISRSDLLHQLRGLADPRHPVPLIVIAVGPDTDKDEIQQIAEATGGSGHQVTDPGDIQQVILKAIIEAGASAG</sequence>
<evidence type="ECO:0000256" key="1">
    <source>
        <dbReference type="SAM" id="MobiDB-lite"/>
    </source>
</evidence>
<dbReference type="Proteomes" id="UP001163064">
    <property type="component" value="Unassembled WGS sequence"/>
</dbReference>
<dbReference type="Pfam" id="PF13531">
    <property type="entry name" value="SBP_bac_11"/>
    <property type="match status" value="1"/>
</dbReference>
<dbReference type="Gene3D" id="3.40.50.410">
    <property type="entry name" value="von Willebrand factor, type A domain"/>
    <property type="match status" value="1"/>
</dbReference>
<feature type="region of interest" description="Disordered" evidence="1">
    <location>
        <begin position="1"/>
        <end position="23"/>
    </location>
</feature>
<comment type="caution">
    <text evidence="3">The sequence shown here is derived from an EMBL/GenBank/DDBJ whole genome shotgun (WGS) entry which is preliminary data.</text>
</comment>
<gene>
    <name evidence="3" type="ORF">OFY01_21395</name>
</gene>
<proteinExistence type="predicted"/>
<reference evidence="3" key="1">
    <citation type="submission" date="2022-10" db="EMBL/GenBank/DDBJ databases">
        <title>Streptomyces beihaiensis sp. nov., a chitin degrading actinobacterium, isolated from shrimp pond soil.</title>
        <authorList>
            <person name="Xie J."/>
            <person name="Shen N."/>
        </authorList>
    </citation>
    <scope>NUCLEOTIDE SEQUENCE</scope>
    <source>
        <strain evidence="3">GXMU-J5</strain>
    </source>
</reference>
<evidence type="ECO:0000313" key="3">
    <source>
        <dbReference type="EMBL" id="MCX3062270.1"/>
    </source>
</evidence>
<feature type="region of interest" description="Disordered" evidence="1">
    <location>
        <begin position="334"/>
        <end position="370"/>
    </location>
</feature>
<dbReference type="Pfam" id="PF00092">
    <property type="entry name" value="VWA"/>
    <property type="match status" value="1"/>
</dbReference>
<evidence type="ECO:0000313" key="4">
    <source>
        <dbReference type="Proteomes" id="UP001163064"/>
    </source>
</evidence>
<dbReference type="RefSeq" id="WP_266602357.1">
    <property type="nucleotide sequence ID" value="NZ_JAPHNL010000265.1"/>
</dbReference>
<evidence type="ECO:0000259" key="2">
    <source>
        <dbReference type="PROSITE" id="PS50234"/>
    </source>
</evidence>
<keyword evidence="4" id="KW-1185">Reference proteome</keyword>
<organism evidence="3 4">
    <name type="scientific">Streptomyces beihaiensis</name>
    <dbReference type="NCBI Taxonomy" id="2984495"/>
    <lineage>
        <taxon>Bacteria</taxon>
        <taxon>Bacillati</taxon>
        <taxon>Actinomycetota</taxon>
        <taxon>Actinomycetes</taxon>
        <taxon>Kitasatosporales</taxon>
        <taxon>Streptomycetaceae</taxon>
        <taxon>Streptomyces</taxon>
    </lineage>
</organism>